<accession>A0A2T7EPN1</accession>
<reference evidence="1 2" key="1">
    <citation type="submission" date="2018-04" db="EMBL/GenBank/DDBJ databases">
        <title>WGS assembly of Panicum hallii var. hallii HAL2.</title>
        <authorList>
            <person name="Lovell J."/>
            <person name="Jenkins J."/>
            <person name="Lowry D."/>
            <person name="Mamidi S."/>
            <person name="Sreedasyam A."/>
            <person name="Weng X."/>
            <person name="Barry K."/>
            <person name="Bonette J."/>
            <person name="Campitelli B."/>
            <person name="Daum C."/>
            <person name="Gordon S."/>
            <person name="Gould B."/>
            <person name="Lipzen A."/>
            <person name="MacQueen A."/>
            <person name="Palacio-Mejia J."/>
            <person name="Plott C."/>
            <person name="Shakirov E."/>
            <person name="Shu S."/>
            <person name="Yoshinaga Y."/>
            <person name="Zane M."/>
            <person name="Rokhsar D."/>
            <person name="Grimwood J."/>
            <person name="Schmutz J."/>
            <person name="Juenger T."/>
        </authorList>
    </citation>
    <scope>NUCLEOTIDE SEQUENCE [LARGE SCALE GENOMIC DNA]</scope>
    <source>
        <strain evidence="2">cv. HAL2</strain>
    </source>
</reference>
<dbReference type="Gramene" id="PUZ69791">
    <property type="protein sequence ID" value="PUZ69791"/>
    <property type="gene ID" value="GQ55_2G140200"/>
</dbReference>
<protein>
    <submittedName>
        <fullName evidence="1">Uncharacterized protein</fullName>
    </submittedName>
</protein>
<evidence type="ECO:0000313" key="1">
    <source>
        <dbReference type="EMBL" id="PUZ69791.1"/>
    </source>
</evidence>
<proteinExistence type="predicted"/>
<dbReference type="AlphaFoldDB" id="A0A2T7EPN1"/>
<keyword evidence="2" id="KW-1185">Reference proteome</keyword>
<evidence type="ECO:0000313" key="2">
    <source>
        <dbReference type="Proteomes" id="UP000244336"/>
    </source>
</evidence>
<sequence length="97" mass="11687">MISYPRRLMKHDRRSPNYPRYDLKKKKKKKKLPKVPWFKFNKHIILLHGSMIYRTLTTNSRGALDDNSKLFPALKLVHGSRRIIPIRLRHLLPIIIY</sequence>
<name>A0A2T7EPN1_9POAL</name>
<dbReference type="EMBL" id="CM009750">
    <property type="protein sequence ID" value="PUZ69791.1"/>
    <property type="molecule type" value="Genomic_DNA"/>
</dbReference>
<organism evidence="1 2">
    <name type="scientific">Panicum hallii var. hallii</name>
    <dbReference type="NCBI Taxonomy" id="1504633"/>
    <lineage>
        <taxon>Eukaryota</taxon>
        <taxon>Viridiplantae</taxon>
        <taxon>Streptophyta</taxon>
        <taxon>Embryophyta</taxon>
        <taxon>Tracheophyta</taxon>
        <taxon>Spermatophyta</taxon>
        <taxon>Magnoliopsida</taxon>
        <taxon>Liliopsida</taxon>
        <taxon>Poales</taxon>
        <taxon>Poaceae</taxon>
        <taxon>PACMAD clade</taxon>
        <taxon>Panicoideae</taxon>
        <taxon>Panicodae</taxon>
        <taxon>Paniceae</taxon>
        <taxon>Panicinae</taxon>
        <taxon>Panicum</taxon>
        <taxon>Panicum sect. Panicum</taxon>
    </lineage>
</organism>
<gene>
    <name evidence="1" type="ORF">GQ55_2G140200</name>
</gene>
<dbReference type="Proteomes" id="UP000244336">
    <property type="component" value="Chromosome 2"/>
</dbReference>